<dbReference type="RefSeq" id="WP_377937832.1">
    <property type="nucleotide sequence ID" value="NZ_JBHTHQ010000010.1"/>
</dbReference>
<feature type="transmembrane region" description="Helical" evidence="3">
    <location>
        <begin position="146"/>
        <end position="167"/>
    </location>
</feature>
<dbReference type="PANTHER" id="PTHR46558:SF3">
    <property type="entry name" value="TRANSCRIPTIONAL REGULATOR"/>
    <property type="match status" value="1"/>
</dbReference>
<organism evidence="5 6">
    <name type="scientific">Alloscardovia venturai</name>
    <dbReference type="NCBI Taxonomy" id="1769421"/>
    <lineage>
        <taxon>Bacteria</taxon>
        <taxon>Bacillati</taxon>
        <taxon>Actinomycetota</taxon>
        <taxon>Actinomycetes</taxon>
        <taxon>Bifidobacteriales</taxon>
        <taxon>Bifidobacteriaceae</taxon>
        <taxon>Alloscardovia</taxon>
    </lineage>
</organism>
<dbReference type="Gene3D" id="1.10.260.40">
    <property type="entry name" value="lambda repressor-like DNA-binding domains"/>
    <property type="match status" value="1"/>
</dbReference>
<evidence type="ECO:0000259" key="4">
    <source>
        <dbReference type="PROSITE" id="PS50943"/>
    </source>
</evidence>
<evidence type="ECO:0000256" key="2">
    <source>
        <dbReference type="SAM" id="Coils"/>
    </source>
</evidence>
<keyword evidence="2" id="KW-0175">Coiled coil</keyword>
<keyword evidence="3" id="KW-0812">Transmembrane</keyword>
<keyword evidence="3" id="KW-1133">Transmembrane helix</keyword>
<name>A0ABW2Y498_9BIFI</name>
<dbReference type="CDD" id="cd00093">
    <property type="entry name" value="HTH_XRE"/>
    <property type="match status" value="1"/>
</dbReference>
<dbReference type="InterPro" id="IPR010982">
    <property type="entry name" value="Lambda_DNA-bd_dom_sf"/>
</dbReference>
<dbReference type="PROSITE" id="PS50943">
    <property type="entry name" value="HTH_CROC1"/>
    <property type="match status" value="1"/>
</dbReference>
<keyword evidence="6" id="KW-1185">Reference proteome</keyword>
<dbReference type="InterPro" id="IPR001387">
    <property type="entry name" value="Cro/C1-type_HTH"/>
</dbReference>
<dbReference type="Pfam" id="PF01381">
    <property type="entry name" value="HTH_3"/>
    <property type="match status" value="1"/>
</dbReference>
<keyword evidence="3" id="KW-0472">Membrane</keyword>
<dbReference type="SMART" id="SM00530">
    <property type="entry name" value="HTH_XRE"/>
    <property type="match status" value="1"/>
</dbReference>
<comment type="caution">
    <text evidence="5">The sequence shown here is derived from an EMBL/GenBank/DDBJ whole genome shotgun (WGS) entry which is preliminary data.</text>
</comment>
<sequence length="173" mass="19536">MLSENIKTMRKAKGLSQDDLALELGVVRQTVSKWERGLSVPDAQMLIRLSEVFDTRVSMLLGENIIEKEADEMEKISEKLEITNSELAHKKEKHRTILLWILILLCVATVAIFIALASAGSPYLSWNYHDPETAVLGVICHGFEWIFMRLAPFIFAGTLAGSIFLIMEKDDKE</sequence>
<protein>
    <submittedName>
        <fullName evidence="5">Helix-turn-helix domain-containing protein</fullName>
    </submittedName>
</protein>
<evidence type="ECO:0000313" key="5">
    <source>
        <dbReference type="EMBL" id="MFD0704354.1"/>
    </source>
</evidence>
<evidence type="ECO:0000256" key="3">
    <source>
        <dbReference type="SAM" id="Phobius"/>
    </source>
</evidence>
<accession>A0ABW2Y498</accession>
<proteinExistence type="predicted"/>
<dbReference type="SUPFAM" id="SSF47413">
    <property type="entry name" value="lambda repressor-like DNA-binding domains"/>
    <property type="match status" value="1"/>
</dbReference>
<feature type="coiled-coil region" evidence="2">
    <location>
        <begin position="66"/>
        <end position="93"/>
    </location>
</feature>
<reference evidence="6" key="1">
    <citation type="journal article" date="2019" name="Int. J. Syst. Evol. Microbiol.">
        <title>The Global Catalogue of Microorganisms (GCM) 10K type strain sequencing project: providing services to taxonomists for standard genome sequencing and annotation.</title>
        <authorList>
            <consortium name="The Broad Institute Genomics Platform"/>
            <consortium name="The Broad Institute Genome Sequencing Center for Infectious Disease"/>
            <person name="Wu L."/>
            <person name="Ma J."/>
        </authorList>
    </citation>
    <scope>NUCLEOTIDE SEQUENCE [LARGE SCALE GENOMIC DNA]</scope>
    <source>
        <strain evidence="6">CCM 8604</strain>
    </source>
</reference>
<feature type="transmembrane region" description="Helical" evidence="3">
    <location>
        <begin position="97"/>
        <end position="126"/>
    </location>
</feature>
<evidence type="ECO:0000256" key="1">
    <source>
        <dbReference type="ARBA" id="ARBA00023125"/>
    </source>
</evidence>
<dbReference type="Proteomes" id="UP001597036">
    <property type="component" value="Unassembled WGS sequence"/>
</dbReference>
<feature type="domain" description="HTH cro/C1-type" evidence="4">
    <location>
        <begin position="6"/>
        <end position="60"/>
    </location>
</feature>
<gene>
    <name evidence="5" type="ORF">ACFQY8_01115</name>
</gene>
<keyword evidence="1" id="KW-0238">DNA-binding</keyword>
<dbReference type="PANTHER" id="PTHR46558">
    <property type="entry name" value="TRACRIPTIONAL REGULATORY PROTEIN-RELATED-RELATED"/>
    <property type="match status" value="1"/>
</dbReference>
<evidence type="ECO:0000313" key="6">
    <source>
        <dbReference type="Proteomes" id="UP001597036"/>
    </source>
</evidence>
<dbReference type="EMBL" id="JBHTHQ010000010">
    <property type="protein sequence ID" value="MFD0704354.1"/>
    <property type="molecule type" value="Genomic_DNA"/>
</dbReference>